<dbReference type="SUPFAM" id="SSF81383">
    <property type="entry name" value="F-box domain"/>
    <property type="match status" value="1"/>
</dbReference>
<sequence>MNTISQQLKGLEVLPLDVLLELITFLPVFDALSLVSTSQKLHTLRSNCSFWHILIQTLRRFSVPLACPLHADLTQNLEILTLRTLQRQQTILSPSPSPVRVKNYLGYLRAIESISTISGTHLYLTCDLKDGMARCWDLTNGNALAELYVGRNILAKSTLSTEKGKFLFCLLVAETTREFVATSVVVLCLDYLTSIDNSVPDSYSNVHLSILHRSALDATYPAMYPSCAMNEQGLVVISKMATFIHLIAINLNTGMKAILETDLTEMEVDSVDLSFRGQDLIITTSSTRSSGMYTCSRDNLPYSSDPNVTTYRQHLNLLPLSVNIPFSPTVLSYERCGFYPSGSRTSNGSIGTITEMPSKNSFATTTHYAITYEKQGTEHYTECCFWHLDAPHAGEVTPTEPVHQCRLPGLQFFEVPCAGSESGAWGAFVCDVDLDIDANIDDFGHDFEVDVDVSNITATSAVRNMETDDSKAEIFLVHYDVFTRTSTVHRPLLPESLPGSCDWREVSSRSWVNNIKSIEFDERLGILYLMVDGLEGGMLCGLEFI</sequence>
<protein>
    <recommendedName>
        <fullName evidence="1">F-box domain-containing protein</fullName>
    </recommendedName>
</protein>
<evidence type="ECO:0000313" key="3">
    <source>
        <dbReference type="Proteomes" id="UP001142393"/>
    </source>
</evidence>
<proteinExistence type="predicted"/>
<keyword evidence="3" id="KW-1185">Reference proteome</keyword>
<dbReference type="SMART" id="SM00256">
    <property type="entry name" value="FBOX"/>
    <property type="match status" value="1"/>
</dbReference>
<comment type="caution">
    <text evidence="2">The sequence shown here is derived from an EMBL/GenBank/DDBJ whole genome shotgun (WGS) entry which is preliminary data.</text>
</comment>
<dbReference type="Proteomes" id="UP001142393">
    <property type="component" value="Unassembled WGS sequence"/>
</dbReference>
<name>A0A9W8NX96_9AGAR</name>
<accession>A0A9W8NX96</accession>
<evidence type="ECO:0000313" key="2">
    <source>
        <dbReference type="EMBL" id="KAJ3742719.1"/>
    </source>
</evidence>
<organism evidence="2 3">
    <name type="scientific">Lentinula detonsa</name>
    <dbReference type="NCBI Taxonomy" id="2804962"/>
    <lineage>
        <taxon>Eukaryota</taxon>
        <taxon>Fungi</taxon>
        <taxon>Dikarya</taxon>
        <taxon>Basidiomycota</taxon>
        <taxon>Agaricomycotina</taxon>
        <taxon>Agaricomycetes</taxon>
        <taxon>Agaricomycetidae</taxon>
        <taxon>Agaricales</taxon>
        <taxon>Marasmiineae</taxon>
        <taxon>Omphalotaceae</taxon>
        <taxon>Lentinula</taxon>
    </lineage>
</organism>
<reference evidence="2 3" key="1">
    <citation type="journal article" date="2023" name="Proc. Natl. Acad. Sci. U.S.A.">
        <title>A global phylogenomic analysis of the shiitake genus Lentinula.</title>
        <authorList>
            <person name="Sierra-Patev S."/>
            <person name="Min B."/>
            <person name="Naranjo-Ortiz M."/>
            <person name="Looney B."/>
            <person name="Konkel Z."/>
            <person name="Slot J.C."/>
            <person name="Sakamoto Y."/>
            <person name="Steenwyk J.L."/>
            <person name="Rokas A."/>
            <person name="Carro J."/>
            <person name="Camarero S."/>
            <person name="Ferreira P."/>
            <person name="Molpeceres G."/>
            <person name="Ruiz-Duenas F.J."/>
            <person name="Serrano A."/>
            <person name="Henrissat B."/>
            <person name="Drula E."/>
            <person name="Hughes K.W."/>
            <person name="Mata J.L."/>
            <person name="Ishikawa N.K."/>
            <person name="Vargas-Isla R."/>
            <person name="Ushijima S."/>
            <person name="Smith C.A."/>
            <person name="Donoghue J."/>
            <person name="Ahrendt S."/>
            <person name="Andreopoulos W."/>
            <person name="He G."/>
            <person name="LaButti K."/>
            <person name="Lipzen A."/>
            <person name="Ng V."/>
            <person name="Riley R."/>
            <person name="Sandor L."/>
            <person name="Barry K."/>
            <person name="Martinez A.T."/>
            <person name="Xiao Y."/>
            <person name="Gibbons J.G."/>
            <person name="Terashima K."/>
            <person name="Grigoriev I.V."/>
            <person name="Hibbett D."/>
        </authorList>
    </citation>
    <scope>NUCLEOTIDE SEQUENCE [LARGE SCALE GENOMIC DNA]</scope>
    <source>
        <strain evidence="2 3">TFB7810</strain>
    </source>
</reference>
<gene>
    <name evidence="2" type="ORF">DFH05DRAFT_1527314</name>
</gene>
<dbReference type="InterPro" id="IPR036047">
    <property type="entry name" value="F-box-like_dom_sf"/>
</dbReference>
<dbReference type="EMBL" id="JANVFU010000010">
    <property type="protein sequence ID" value="KAJ3742719.1"/>
    <property type="molecule type" value="Genomic_DNA"/>
</dbReference>
<dbReference type="AlphaFoldDB" id="A0A9W8NX96"/>
<dbReference type="InterPro" id="IPR001810">
    <property type="entry name" value="F-box_dom"/>
</dbReference>
<evidence type="ECO:0000259" key="1">
    <source>
        <dbReference type="PROSITE" id="PS50181"/>
    </source>
</evidence>
<dbReference type="PROSITE" id="PS50181">
    <property type="entry name" value="FBOX"/>
    <property type="match status" value="1"/>
</dbReference>
<feature type="domain" description="F-box" evidence="1">
    <location>
        <begin position="8"/>
        <end position="54"/>
    </location>
</feature>